<feature type="transmembrane region" description="Helical" evidence="6">
    <location>
        <begin position="128"/>
        <end position="148"/>
    </location>
</feature>
<evidence type="ECO:0000256" key="5">
    <source>
        <dbReference type="ARBA" id="ARBA00023136"/>
    </source>
</evidence>
<dbReference type="AlphaFoldDB" id="A0A2U8FRP4"/>
<dbReference type="PROSITE" id="PS51257">
    <property type="entry name" value="PROKAR_LIPOPROTEIN"/>
    <property type="match status" value="1"/>
</dbReference>
<dbReference type="OrthoDB" id="3344514at2"/>
<dbReference type="KEGG" id="aon:DEH84_10055"/>
<dbReference type="GO" id="GO:0016020">
    <property type="term" value="C:membrane"/>
    <property type="evidence" value="ECO:0007669"/>
    <property type="project" value="UniProtKB-SubCell"/>
</dbReference>
<evidence type="ECO:0000256" key="3">
    <source>
        <dbReference type="ARBA" id="ARBA00022692"/>
    </source>
</evidence>
<dbReference type="PANTHER" id="PTHR13929:SF0">
    <property type="entry name" value="UBIA PRENYLTRANSFERASE DOMAIN-CONTAINING PROTEIN 1"/>
    <property type="match status" value="1"/>
</dbReference>
<feature type="transmembrane region" description="Helical" evidence="6">
    <location>
        <begin position="291"/>
        <end position="309"/>
    </location>
</feature>
<accession>A0A2U8FRP4</accession>
<reference evidence="7 8" key="1">
    <citation type="submission" date="2018-05" db="EMBL/GenBank/DDBJ databases">
        <title>complete genome sequence of Aquabacterium olei NBRC 110486.</title>
        <authorList>
            <person name="Tang B."/>
            <person name="Chang J."/>
            <person name="Zhang L."/>
            <person name="Yang H."/>
        </authorList>
    </citation>
    <scope>NUCLEOTIDE SEQUENCE [LARGE SCALE GENOMIC DNA]</scope>
    <source>
        <strain evidence="7 8">NBRC 110486</strain>
    </source>
</reference>
<feature type="transmembrane region" description="Helical" evidence="6">
    <location>
        <begin position="231"/>
        <end position="252"/>
    </location>
</feature>
<protein>
    <submittedName>
        <fullName evidence="7">Prenyltransferase</fullName>
    </submittedName>
</protein>
<feature type="transmembrane region" description="Helical" evidence="6">
    <location>
        <begin position="101"/>
        <end position="121"/>
    </location>
</feature>
<gene>
    <name evidence="7" type="ORF">DEH84_10055</name>
</gene>
<feature type="transmembrane region" description="Helical" evidence="6">
    <location>
        <begin position="16"/>
        <end position="37"/>
    </location>
</feature>
<keyword evidence="3 6" id="KW-0812">Transmembrane</keyword>
<feature type="transmembrane region" description="Helical" evidence="6">
    <location>
        <begin position="44"/>
        <end position="63"/>
    </location>
</feature>
<keyword evidence="2 7" id="KW-0808">Transferase</keyword>
<dbReference type="GO" id="GO:0009234">
    <property type="term" value="P:menaquinone biosynthetic process"/>
    <property type="evidence" value="ECO:0007669"/>
    <property type="project" value="TreeGrafter"/>
</dbReference>
<dbReference type="CDD" id="cd13962">
    <property type="entry name" value="PT_UbiA_UBIAD1"/>
    <property type="match status" value="1"/>
</dbReference>
<keyword evidence="8" id="KW-1185">Reference proteome</keyword>
<evidence type="ECO:0000256" key="1">
    <source>
        <dbReference type="ARBA" id="ARBA00004141"/>
    </source>
</evidence>
<dbReference type="InterPro" id="IPR000537">
    <property type="entry name" value="UbiA_prenyltransferase"/>
</dbReference>
<name>A0A2U8FRP4_9BURK</name>
<evidence type="ECO:0000256" key="4">
    <source>
        <dbReference type="ARBA" id="ARBA00022989"/>
    </source>
</evidence>
<proteinExistence type="predicted"/>
<evidence type="ECO:0000313" key="7">
    <source>
        <dbReference type="EMBL" id="AWI53741.1"/>
    </source>
</evidence>
<feature type="transmembrane region" description="Helical" evidence="6">
    <location>
        <begin position="168"/>
        <end position="196"/>
    </location>
</feature>
<dbReference type="GO" id="GO:0042371">
    <property type="term" value="P:vitamin K biosynthetic process"/>
    <property type="evidence" value="ECO:0007669"/>
    <property type="project" value="TreeGrafter"/>
</dbReference>
<dbReference type="RefSeq" id="WP_109036740.1">
    <property type="nucleotide sequence ID" value="NZ_CP029210.1"/>
</dbReference>
<organism evidence="7 8">
    <name type="scientific">Aquabacterium olei</name>
    <dbReference type="NCBI Taxonomy" id="1296669"/>
    <lineage>
        <taxon>Bacteria</taxon>
        <taxon>Pseudomonadati</taxon>
        <taxon>Pseudomonadota</taxon>
        <taxon>Betaproteobacteria</taxon>
        <taxon>Burkholderiales</taxon>
        <taxon>Aquabacterium</taxon>
    </lineage>
</organism>
<comment type="subcellular location">
    <subcellularLocation>
        <location evidence="1">Membrane</location>
        <topology evidence="1">Multi-pass membrane protein</topology>
    </subcellularLocation>
</comment>
<dbReference type="EMBL" id="CP029210">
    <property type="protein sequence ID" value="AWI53741.1"/>
    <property type="molecule type" value="Genomic_DNA"/>
</dbReference>
<keyword evidence="4 6" id="KW-1133">Transmembrane helix</keyword>
<dbReference type="PANTHER" id="PTHR13929">
    <property type="entry name" value="1,4-DIHYDROXY-2-NAPHTHOATE OCTAPRENYLTRANSFERASE"/>
    <property type="match status" value="1"/>
</dbReference>
<dbReference type="GO" id="GO:0004659">
    <property type="term" value="F:prenyltransferase activity"/>
    <property type="evidence" value="ECO:0007669"/>
    <property type="project" value="InterPro"/>
</dbReference>
<evidence type="ECO:0000256" key="2">
    <source>
        <dbReference type="ARBA" id="ARBA00022679"/>
    </source>
</evidence>
<evidence type="ECO:0000256" key="6">
    <source>
        <dbReference type="SAM" id="Phobius"/>
    </source>
</evidence>
<dbReference type="Proteomes" id="UP000244892">
    <property type="component" value="Chromosome"/>
</dbReference>
<evidence type="ECO:0000313" key="8">
    <source>
        <dbReference type="Proteomes" id="UP000244892"/>
    </source>
</evidence>
<keyword evidence="5 6" id="KW-0472">Membrane</keyword>
<dbReference type="Pfam" id="PF01040">
    <property type="entry name" value="UbiA"/>
    <property type="match status" value="1"/>
</dbReference>
<dbReference type="InterPro" id="IPR026046">
    <property type="entry name" value="UBIAD1"/>
</dbReference>
<sequence>MAHERGGLPWWGPARLPFLLLTPACMALALAGCHLAAQAQGLSLSLVDGVAAVLGALAAHVGVNALNEHHDFRSGLDLRTQRTPFSGGSGALPAHPGLVPLAWRMGTGCLALAGLTGLWLLSRHGAAWPVLLPVGVAGLGLAAAYTPWVTRHPWLCLIAPGLGFGPLMGWGTVSVLVGVQASTVAWLLPLLPFFLVNNLLLLNQFPDVDADRSVGRRTLPMQWGRRRCAHLIGLQSALAYALLASMVAARLLPVSAMAGLLTLPLAWQVWRGAAAHADAPEALLPTLGRNVALTLLTPVLVALGVAWSAH</sequence>